<evidence type="ECO:0000256" key="5">
    <source>
        <dbReference type="ARBA" id="ARBA00022692"/>
    </source>
</evidence>
<comment type="subcellular location">
    <subcellularLocation>
        <location evidence="1">Cell membrane</location>
        <topology evidence="1">Multi-pass membrane protein</topology>
    </subcellularLocation>
</comment>
<dbReference type="Gene3D" id="1.20.120.350">
    <property type="entry name" value="Voltage-gated potassium channels. Chain C"/>
    <property type="match status" value="1"/>
</dbReference>
<dbReference type="PANTHER" id="PTHR46480:SF1">
    <property type="entry name" value="VOLTAGE-GATED HYDROGEN CHANNEL 1"/>
    <property type="match status" value="1"/>
</dbReference>
<dbReference type="Proteomes" id="UP000594262">
    <property type="component" value="Unplaced"/>
</dbReference>
<dbReference type="EnsemblMetazoa" id="CLYHEMT021589.2">
    <property type="protein sequence ID" value="CLYHEMP021589.2"/>
    <property type="gene ID" value="CLYHEMG021589"/>
</dbReference>
<keyword evidence="11" id="KW-0407">Ion channel</keyword>
<keyword evidence="10 13" id="KW-0472">Membrane</keyword>
<feature type="domain" description="Ion transport" evidence="14">
    <location>
        <begin position="265"/>
        <end position="381"/>
    </location>
</feature>
<keyword evidence="4" id="KW-1003">Cell membrane</keyword>
<dbReference type="InterPro" id="IPR027359">
    <property type="entry name" value="Volt_channel_dom_sf"/>
</dbReference>
<evidence type="ECO:0000313" key="16">
    <source>
        <dbReference type="Proteomes" id="UP000594262"/>
    </source>
</evidence>
<evidence type="ECO:0000256" key="10">
    <source>
        <dbReference type="ARBA" id="ARBA00023136"/>
    </source>
</evidence>
<evidence type="ECO:0000256" key="9">
    <source>
        <dbReference type="ARBA" id="ARBA00023065"/>
    </source>
</evidence>
<evidence type="ECO:0000313" key="15">
    <source>
        <dbReference type="EnsemblMetazoa" id="CLYHEMP021589.2"/>
    </source>
</evidence>
<evidence type="ECO:0000256" key="1">
    <source>
        <dbReference type="ARBA" id="ARBA00004651"/>
    </source>
</evidence>
<dbReference type="AlphaFoldDB" id="A0A7M6DQ76"/>
<reference evidence="15" key="1">
    <citation type="submission" date="2021-01" db="UniProtKB">
        <authorList>
            <consortium name="EnsemblMetazoa"/>
        </authorList>
    </citation>
    <scope>IDENTIFICATION</scope>
</reference>
<evidence type="ECO:0000256" key="2">
    <source>
        <dbReference type="ARBA" id="ARBA00015897"/>
    </source>
</evidence>
<keyword evidence="5 13" id="KW-0812">Transmembrane</keyword>
<feature type="transmembrane region" description="Helical" evidence="13">
    <location>
        <begin position="307"/>
        <end position="329"/>
    </location>
</feature>
<dbReference type="GO" id="GO:0030171">
    <property type="term" value="F:voltage-gated proton channel activity"/>
    <property type="evidence" value="ECO:0007669"/>
    <property type="project" value="InterPro"/>
</dbReference>
<dbReference type="PANTHER" id="PTHR46480">
    <property type="entry name" value="F20B24.22"/>
    <property type="match status" value="1"/>
</dbReference>
<keyword evidence="9" id="KW-0406">Ion transport</keyword>
<evidence type="ECO:0000256" key="8">
    <source>
        <dbReference type="ARBA" id="ARBA00023054"/>
    </source>
</evidence>
<dbReference type="GO" id="GO:0034702">
    <property type="term" value="C:monoatomic ion channel complex"/>
    <property type="evidence" value="ECO:0007669"/>
    <property type="project" value="UniProtKB-KW"/>
</dbReference>
<keyword evidence="3" id="KW-0813">Transport</keyword>
<proteinExistence type="predicted"/>
<dbReference type="Pfam" id="PF00520">
    <property type="entry name" value="Ion_trans"/>
    <property type="match status" value="1"/>
</dbReference>
<dbReference type="SUPFAM" id="SSF81324">
    <property type="entry name" value="Voltage-gated potassium channels"/>
    <property type="match status" value="1"/>
</dbReference>
<dbReference type="OrthoDB" id="427456at2759"/>
<dbReference type="InterPro" id="IPR005821">
    <property type="entry name" value="Ion_trans_dom"/>
</dbReference>
<evidence type="ECO:0000259" key="14">
    <source>
        <dbReference type="Pfam" id="PF00520"/>
    </source>
</evidence>
<keyword evidence="16" id="KW-1185">Reference proteome</keyword>
<evidence type="ECO:0000256" key="13">
    <source>
        <dbReference type="SAM" id="Phobius"/>
    </source>
</evidence>
<name>A0A7M6DQ76_9CNID</name>
<keyword evidence="6" id="KW-0851">Voltage-gated channel</keyword>
<evidence type="ECO:0000256" key="6">
    <source>
        <dbReference type="ARBA" id="ARBA00022882"/>
    </source>
</evidence>
<organism evidence="15 16">
    <name type="scientific">Clytia hemisphaerica</name>
    <dbReference type="NCBI Taxonomy" id="252671"/>
    <lineage>
        <taxon>Eukaryota</taxon>
        <taxon>Metazoa</taxon>
        <taxon>Cnidaria</taxon>
        <taxon>Hydrozoa</taxon>
        <taxon>Hydroidolina</taxon>
        <taxon>Leptothecata</taxon>
        <taxon>Obeliida</taxon>
        <taxon>Clytiidae</taxon>
        <taxon>Clytia</taxon>
    </lineage>
</organism>
<dbReference type="InterPro" id="IPR031846">
    <property type="entry name" value="Hvcn1"/>
</dbReference>
<sequence>SYKIIGLKSKTVSYEFYRFCKCMIDGILKSMQFENAEINENRSEVEEQLLPLNTKIPATANDIEMDDKTFRENYKDVQSPALMLGNAQSADPLLSLDSKLLAAENDIEEDDKTCRENYKDVQSLALMLGNAQSADPLLSLDSKLPTAENDIPARKCNEDALLPSVYDEDDVGLTESNANSVNINKDHLPSTNILTNGTDPSDRANNNTVTALLTMPKECKVTLAEHEITEFTQQDFIKKGDMIEEETPKSSIGRFRQQLSDTLHHHYFQIIICVLVLLDTAVVVTEIMVDSSRSHSKSEHLETAEFALHYVSLTILSIFMFEITLKIFAMGLKFLKHKFEIFDAIIVSVSFFLDVFLSSGGLKDGVEFLVLLRLWRITRIINGRDVFTPKLYDVPHTSNKRKSRFGRRRKSLVDEVIKASADLSLTHTVAIVAREEFTVEWITRNHTDSLLENHEEQPPEPPSNISS</sequence>
<feature type="transmembrane region" description="Helical" evidence="13">
    <location>
        <begin position="266"/>
        <end position="287"/>
    </location>
</feature>
<evidence type="ECO:0000256" key="7">
    <source>
        <dbReference type="ARBA" id="ARBA00022989"/>
    </source>
</evidence>
<keyword evidence="8" id="KW-0175">Coiled coil</keyword>
<dbReference type="GO" id="GO:0005886">
    <property type="term" value="C:plasma membrane"/>
    <property type="evidence" value="ECO:0007669"/>
    <property type="project" value="UniProtKB-SubCell"/>
</dbReference>
<protein>
    <recommendedName>
        <fullName evidence="2">Voltage-gated hydrogen channel 1</fullName>
    </recommendedName>
    <alternativeName>
        <fullName evidence="12">Hydrogen voltage-gated channel 1</fullName>
    </alternativeName>
</protein>
<evidence type="ECO:0000256" key="4">
    <source>
        <dbReference type="ARBA" id="ARBA00022475"/>
    </source>
</evidence>
<keyword evidence="7 13" id="KW-1133">Transmembrane helix</keyword>
<evidence type="ECO:0000256" key="3">
    <source>
        <dbReference type="ARBA" id="ARBA00022448"/>
    </source>
</evidence>
<accession>A0A7M6DQ76</accession>
<evidence type="ECO:0000256" key="11">
    <source>
        <dbReference type="ARBA" id="ARBA00023303"/>
    </source>
</evidence>
<evidence type="ECO:0000256" key="12">
    <source>
        <dbReference type="ARBA" id="ARBA00031989"/>
    </source>
</evidence>